<dbReference type="InterPro" id="IPR044859">
    <property type="entry name" value="Allene_oxi_cyc_Dirigent"/>
</dbReference>
<keyword evidence="3 4" id="KW-0964">Secreted</keyword>
<organism evidence="5 6">
    <name type="scientific">Acorus calamus</name>
    <name type="common">Sweet flag</name>
    <dbReference type="NCBI Taxonomy" id="4465"/>
    <lineage>
        <taxon>Eukaryota</taxon>
        <taxon>Viridiplantae</taxon>
        <taxon>Streptophyta</taxon>
        <taxon>Embryophyta</taxon>
        <taxon>Tracheophyta</taxon>
        <taxon>Spermatophyta</taxon>
        <taxon>Magnoliopsida</taxon>
        <taxon>Liliopsida</taxon>
        <taxon>Acoraceae</taxon>
        <taxon>Acorus</taxon>
    </lineage>
</organism>
<accession>A0AAV9DKA2</accession>
<comment type="subcellular location">
    <subcellularLocation>
        <location evidence="4">Secreted</location>
        <location evidence="4">Extracellular space</location>
        <location evidence="4">Apoplast</location>
    </subcellularLocation>
</comment>
<dbReference type="AlphaFoldDB" id="A0AAV9DKA2"/>
<name>A0AAV9DKA2_ACOCL</name>
<dbReference type="GO" id="GO:0048046">
    <property type="term" value="C:apoplast"/>
    <property type="evidence" value="ECO:0007669"/>
    <property type="project" value="UniProtKB-SubCell"/>
</dbReference>
<comment type="caution">
    <text evidence="5">The sequence shown here is derived from an EMBL/GenBank/DDBJ whole genome shotgun (WGS) entry which is preliminary data.</text>
</comment>
<sequence length="181" mass="20384">MTKAFLTTLFIIISSSIFFTTTFSFPRDEKLTQMTFYYQETNAAREPRDLTGITVVPPVNWTTTNFGSVEVMDDPMRETADPSSKLLGRIQGMYVYASKEEYSVLMVMNLVFMEGSGTTYNGSTLSLVGKNSLLAEEREMSVVGGSGVFRLARGFVTLRTIVFDRKTNNVIIQYNLTVLHY</sequence>
<comment type="subunit">
    <text evidence="2 4">Homodimer.</text>
</comment>
<dbReference type="Gene3D" id="2.40.480.10">
    <property type="entry name" value="Allene oxide cyclase-like"/>
    <property type="match status" value="1"/>
</dbReference>
<evidence type="ECO:0000313" key="6">
    <source>
        <dbReference type="Proteomes" id="UP001180020"/>
    </source>
</evidence>
<dbReference type="EMBL" id="JAUJYO010000013">
    <property type="protein sequence ID" value="KAK1300517.1"/>
    <property type="molecule type" value="Genomic_DNA"/>
</dbReference>
<gene>
    <name evidence="5" type="ORF">QJS10_CPB13g00729</name>
</gene>
<dbReference type="InterPro" id="IPR004265">
    <property type="entry name" value="Dirigent"/>
</dbReference>
<evidence type="ECO:0000256" key="3">
    <source>
        <dbReference type="ARBA" id="ARBA00022525"/>
    </source>
</evidence>
<dbReference type="Proteomes" id="UP001180020">
    <property type="component" value="Unassembled WGS sequence"/>
</dbReference>
<evidence type="ECO:0000256" key="2">
    <source>
        <dbReference type="ARBA" id="ARBA00011738"/>
    </source>
</evidence>
<comment type="function">
    <text evidence="4">Dirigent proteins impart stereoselectivity on the phenoxy radical-coupling reaction, yielding optically active lignans from two molecules of coniferyl alcohol in the biosynthesis of lignans, flavonolignans, and alkaloids and thus plays a central role in plant secondary metabolism.</text>
</comment>
<dbReference type="PANTHER" id="PTHR21495">
    <property type="entry name" value="NUCLEOPORIN-RELATED"/>
    <property type="match status" value="1"/>
</dbReference>
<reference evidence="5" key="2">
    <citation type="submission" date="2023-06" db="EMBL/GenBank/DDBJ databases">
        <authorList>
            <person name="Ma L."/>
            <person name="Liu K.-W."/>
            <person name="Li Z."/>
            <person name="Hsiao Y.-Y."/>
            <person name="Qi Y."/>
            <person name="Fu T."/>
            <person name="Tang G."/>
            <person name="Zhang D."/>
            <person name="Sun W.-H."/>
            <person name="Liu D.-K."/>
            <person name="Li Y."/>
            <person name="Chen G.-Z."/>
            <person name="Liu X.-D."/>
            <person name="Liao X.-Y."/>
            <person name="Jiang Y.-T."/>
            <person name="Yu X."/>
            <person name="Hao Y."/>
            <person name="Huang J."/>
            <person name="Zhao X.-W."/>
            <person name="Ke S."/>
            <person name="Chen Y.-Y."/>
            <person name="Wu W.-L."/>
            <person name="Hsu J.-L."/>
            <person name="Lin Y.-F."/>
            <person name="Huang M.-D."/>
            <person name="Li C.-Y."/>
            <person name="Huang L."/>
            <person name="Wang Z.-W."/>
            <person name="Zhao X."/>
            <person name="Zhong W.-Y."/>
            <person name="Peng D.-H."/>
            <person name="Ahmad S."/>
            <person name="Lan S."/>
            <person name="Zhang J.-S."/>
            <person name="Tsai W.-C."/>
            <person name="Van De Peer Y."/>
            <person name="Liu Z.-J."/>
        </authorList>
    </citation>
    <scope>NUCLEOTIDE SEQUENCE</scope>
    <source>
        <strain evidence="5">CP</strain>
        <tissue evidence="5">Leaves</tissue>
    </source>
</reference>
<keyword evidence="4" id="KW-0052">Apoplast</keyword>
<evidence type="ECO:0000256" key="1">
    <source>
        <dbReference type="ARBA" id="ARBA00010746"/>
    </source>
</evidence>
<protein>
    <recommendedName>
        <fullName evidence="4">Dirigent protein</fullName>
    </recommendedName>
</protein>
<reference evidence="5" key="1">
    <citation type="journal article" date="2023" name="Nat. Commun.">
        <title>Diploid and tetraploid genomes of Acorus and the evolution of monocots.</title>
        <authorList>
            <person name="Ma L."/>
            <person name="Liu K.W."/>
            <person name="Li Z."/>
            <person name="Hsiao Y.Y."/>
            <person name="Qi Y."/>
            <person name="Fu T."/>
            <person name="Tang G.D."/>
            <person name="Zhang D."/>
            <person name="Sun W.H."/>
            <person name="Liu D.K."/>
            <person name="Li Y."/>
            <person name="Chen G.Z."/>
            <person name="Liu X.D."/>
            <person name="Liao X.Y."/>
            <person name="Jiang Y.T."/>
            <person name="Yu X."/>
            <person name="Hao Y."/>
            <person name="Huang J."/>
            <person name="Zhao X.W."/>
            <person name="Ke S."/>
            <person name="Chen Y.Y."/>
            <person name="Wu W.L."/>
            <person name="Hsu J.L."/>
            <person name="Lin Y.F."/>
            <person name="Huang M.D."/>
            <person name="Li C.Y."/>
            <person name="Huang L."/>
            <person name="Wang Z.W."/>
            <person name="Zhao X."/>
            <person name="Zhong W.Y."/>
            <person name="Peng D.H."/>
            <person name="Ahmad S."/>
            <person name="Lan S."/>
            <person name="Zhang J.S."/>
            <person name="Tsai W.C."/>
            <person name="Van de Peer Y."/>
            <person name="Liu Z.J."/>
        </authorList>
    </citation>
    <scope>NUCLEOTIDE SEQUENCE</scope>
    <source>
        <strain evidence="5">CP</strain>
    </source>
</reference>
<dbReference type="GO" id="GO:0009699">
    <property type="term" value="P:phenylpropanoid biosynthetic process"/>
    <property type="evidence" value="ECO:0007669"/>
    <property type="project" value="UniProtKB-ARBA"/>
</dbReference>
<comment type="similarity">
    <text evidence="1 4">Belongs to the plant dirigent protein family.</text>
</comment>
<evidence type="ECO:0000256" key="4">
    <source>
        <dbReference type="RuleBase" id="RU363099"/>
    </source>
</evidence>
<keyword evidence="6" id="KW-1185">Reference proteome</keyword>
<evidence type="ECO:0000313" key="5">
    <source>
        <dbReference type="EMBL" id="KAK1300517.1"/>
    </source>
</evidence>
<dbReference type="Pfam" id="PF03018">
    <property type="entry name" value="Dirigent"/>
    <property type="match status" value="1"/>
</dbReference>
<proteinExistence type="inferred from homology"/>